<sequence length="344" mass="39483">MAARGHVQDPNDRRLRPIYDYLDNGNNKMAIQQADKLLKKHKDLHCAKVLKAIGLQRTGKQDEAFSLAQEVSVLEPTDDNSLQALTILYREMHRPELVAKLYEAAVKKVPLSEEYHSHLFMAYARVGEYKKMQQAGMALYKIVPKNPYYFWSVMSLVMQAVSADDEKLAQTMFLPLAERMVEKMVKEEKIEAEAEVQLYFMILERLGKCEEALSVIRGPLGEKLTSELQSRETKCMKLYQRLQRWPECNALAHKLLLKNCSEGSVHHTVAEVVRFVEERIKEEEGKESRSLRGPYLARLELLHRLRERGCPEESLLGTAGILNPSPFCPFLDLKFPPGCCVPHR</sequence>
<accession>A0A4Z2BID4</accession>
<dbReference type="EMBL" id="SWLE01000014">
    <property type="protein sequence ID" value="TNM92111.1"/>
    <property type="molecule type" value="Genomic_DNA"/>
</dbReference>
<keyword evidence="5" id="KW-0802">TPR repeat</keyword>
<protein>
    <recommendedName>
        <fullName evidence="8">N-alpha-acetyltransferase 25, NatB auxiliary subunit</fullName>
    </recommendedName>
    <alternativeName>
        <fullName evidence="11">Mitochondrial distribution and morphology protein 20</fullName>
    </alternativeName>
    <alternativeName>
        <fullName evidence="10">N-terminal acetyltransferase B complex subunit MDM20</fullName>
    </alternativeName>
    <alternativeName>
        <fullName evidence="9">N-terminal acetyltransferase B complex subunit NAA25</fullName>
    </alternativeName>
</protein>
<dbReference type="GO" id="GO:0031416">
    <property type="term" value="C:NatB complex"/>
    <property type="evidence" value="ECO:0007669"/>
    <property type="project" value="TreeGrafter"/>
</dbReference>
<dbReference type="InterPro" id="IPR011990">
    <property type="entry name" value="TPR-like_helical_dom_sf"/>
</dbReference>
<dbReference type="FunFam" id="1.25.40.1040:FF:000004">
    <property type="entry name" value="N-alpha-acetyltransferase 25, NatB auxiliary subunit"/>
    <property type="match status" value="1"/>
</dbReference>
<comment type="subcellular location">
    <subcellularLocation>
        <location evidence="1">Cytoplasm</location>
    </subcellularLocation>
</comment>
<dbReference type="SUPFAM" id="SSF48452">
    <property type="entry name" value="TPR-like"/>
    <property type="match status" value="1"/>
</dbReference>
<comment type="subunit">
    <text evidence="6">Component of the N-terminal acetyltransferase B (NatB) complex which is composed of NAA20 and NAA25.</text>
</comment>
<evidence type="ECO:0000256" key="2">
    <source>
        <dbReference type="ARBA" id="ARBA00006298"/>
    </source>
</evidence>
<dbReference type="Proteomes" id="UP000516260">
    <property type="component" value="Chromosome 21"/>
</dbReference>
<evidence type="ECO:0000313" key="13">
    <source>
        <dbReference type="Proteomes" id="UP000516260"/>
    </source>
</evidence>
<comment type="caution">
    <text evidence="12">The sequence shown here is derived from an EMBL/GenBank/DDBJ whole genome shotgun (WGS) entry which is preliminary data.</text>
</comment>
<evidence type="ECO:0000256" key="1">
    <source>
        <dbReference type="ARBA" id="ARBA00004496"/>
    </source>
</evidence>
<evidence type="ECO:0000256" key="8">
    <source>
        <dbReference type="ARBA" id="ARBA00073376"/>
    </source>
</evidence>
<evidence type="ECO:0000256" key="10">
    <source>
        <dbReference type="ARBA" id="ARBA00079375"/>
    </source>
</evidence>
<dbReference type="AlphaFoldDB" id="A0A4Z2BID4"/>
<evidence type="ECO:0000256" key="6">
    <source>
        <dbReference type="ARBA" id="ARBA00038748"/>
    </source>
</evidence>
<reference evidence="12 13" key="1">
    <citation type="submission" date="2019-04" db="EMBL/GenBank/DDBJ databases">
        <title>The sequence and de novo assembly of Takifugu bimaculatus genome using PacBio and Hi-C technologies.</title>
        <authorList>
            <person name="Xu P."/>
            <person name="Liu B."/>
            <person name="Zhou Z."/>
        </authorList>
    </citation>
    <scope>NUCLEOTIDE SEQUENCE [LARGE SCALE GENOMIC DNA]</scope>
    <source>
        <strain evidence="12">TB-2018</strain>
        <tissue evidence="12">Muscle</tissue>
    </source>
</reference>
<comment type="function">
    <text evidence="7">Non-catalytic subunit of the NatB complex which catalyzes acetylation of the N-terminal methionine residues of peptides beginning with Met-Asp, Met-Glu, Met-Asn and Met-Gln. May play a role in normal cell-cycle progression.</text>
</comment>
<keyword evidence="3" id="KW-0963">Cytoplasm</keyword>
<organism evidence="12 13">
    <name type="scientific">Takifugu bimaculatus</name>
    <dbReference type="NCBI Taxonomy" id="433685"/>
    <lineage>
        <taxon>Eukaryota</taxon>
        <taxon>Metazoa</taxon>
        <taxon>Chordata</taxon>
        <taxon>Craniata</taxon>
        <taxon>Vertebrata</taxon>
        <taxon>Euteleostomi</taxon>
        <taxon>Actinopterygii</taxon>
        <taxon>Neopterygii</taxon>
        <taxon>Teleostei</taxon>
        <taxon>Neoteleostei</taxon>
        <taxon>Acanthomorphata</taxon>
        <taxon>Eupercaria</taxon>
        <taxon>Tetraodontiformes</taxon>
        <taxon>Tetradontoidea</taxon>
        <taxon>Tetraodontidae</taxon>
        <taxon>Takifugu</taxon>
    </lineage>
</organism>
<keyword evidence="13" id="KW-1185">Reference proteome</keyword>
<evidence type="ECO:0000256" key="3">
    <source>
        <dbReference type="ARBA" id="ARBA00022490"/>
    </source>
</evidence>
<proteinExistence type="inferred from homology"/>
<evidence type="ECO:0000256" key="7">
    <source>
        <dbReference type="ARBA" id="ARBA00057542"/>
    </source>
</evidence>
<dbReference type="InterPro" id="IPR019183">
    <property type="entry name" value="NAA25_NatB_aux_su"/>
</dbReference>
<name>A0A4Z2BID4_9TELE</name>
<gene>
    <name evidence="12" type="ORF">fugu_019123</name>
</gene>
<dbReference type="PANTHER" id="PTHR22767:SF3">
    <property type="entry name" value="N-ALPHA-ACETYLTRANSFERASE 25, NATB AUXILIARY SUBUNIT"/>
    <property type="match status" value="1"/>
</dbReference>
<comment type="similarity">
    <text evidence="2">Belongs to the MDM20/NAA25 family.</text>
</comment>
<evidence type="ECO:0000256" key="9">
    <source>
        <dbReference type="ARBA" id="ARBA00076058"/>
    </source>
</evidence>
<dbReference type="Pfam" id="PF09797">
    <property type="entry name" value="NatB_MDM20"/>
    <property type="match status" value="1"/>
</dbReference>
<dbReference type="Gene3D" id="1.25.40.1040">
    <property type="match status" value="1"/>
</dbReference>
<evidence type="ECO:0000256" key="5">
    <source>
        <dbReference type="ARBA" id="ARBA00022803"/>
    </source>
</evidence>
<evidence type="ECO:0000256" key="11">
    <source>
        <dbReference type="ARBA" id="ARBA00081844"/>
    </source>
</evidence>
<keyword evidence="4" id="KW-0677">Repeat</keyword>
<evidence type="ECO:0000313" key="12">
    <source>
        <dbReference type="EMBL" id="TNM92111.1"/>
    </source>
</evidence>
<dbReference type="PANTHER" id="PTHR22767">
    <property type="entry name" value="N-TERMINAL ACETYLTRANSFERASE-RELATED"/>
    <property type="match status" value="1"/>
</dbReference>
<evidence type="ECO:0000256" key="4">
    <source>
        <dbReference type="ARBA" id="ARBA00022737"/>
    </source>
</evidence>